<sequence>MDSVRKTQTIFDSRLIDEMNYSDEVYWVEAAWRLEDVPQDSGEDWMDCARCVEVNLEVDESLSDPAESTPEILLKGDKKQDNPSTSYEDGIIMEERADIRSSVSRKSYKCGLGCSTLAFKWPKDLRRYIKDIHETTAQYRCTAADYEYGDYTVCYPIKRKDNFRRHLQKKHNFQSADLLHLDLDSFLV</sequence>
<proteinExistence type="predicted"/>
<evidence type="ECO:0000256" key="1">
    <source>
        <dbReference type="SAM" id="MobiDB-lite"/>
    </source>
</evidence>
<dbReference type="AlphaFoldDB" id="A0A1E1LZW5"/>
<dbReference type="Proteomes" id="UP000177625">
    <property type="component" value="Unassembled WGS sequence"/>
</dbReference>
<evidence type="ECO:0000313" key="3">
    <source>
        <dbReference type="Proteomes" id="UP000177625"/>
    </source>
</evidence>
<keyword evidence="3" id="KW-1185">Reference proteome</keyword>
<evidence type="ECO:0000313" key="2">
    <source>
        <dbReference type="EMBL" id="CZT42401.1"/>
    </source>
</evidence>
<protein>
    <submittedName>
        <fullName evidence="2">Uncharacterized protein</fullName>
    </submittedName>
</protein>
<gene>
    <name evidence="2" type="ORF">RSE6_02299</name>
</gene>
<reference evidence="3" key="1">
    <citation type="submission" date="2016-03" db="EMBL/GenBank/DDBJ databases">
        <authorList>
            <person name="Guldener U."/>
        </authorList>
    </citation>
    <scope>NUCLEOTIDE SEQUENCE [LARGE SCALE GENOMIC DNA]</scope>
</reference>
<organism evidence="2 3">
    <name type="scientific">Rhynchosporium secalis</name>
    <name type="common">Barley scald fungus</name>
    <dbReference type="NCBI Taxonomy" id="38038"/>
    <lineage>
        <taxon>Eukaryota</taxon>
        <taxon>Fungi</taxon>
        <taxon>Dikarya</taxon>
        <taxon>Ascomycota</taxon>
        <taxon>Pezizomycotina</taxon>
        <taxon>Leotiomycetes</taxon>
        <taxon>Helotiales</taxon>
        <taxon>Ploettnerulaceae</taxon>
        <taxon>Rhynchosporium</taxon>
    </lineage>
</organism>
<accession>A0A1E1LZW5</accession>
<feature type="region of interest" description="Disordered" evidence="1">
    <location>
        <begin position="61"/>
        <end position="86"/>
    </location>
</feature>
<dbReference type="EMBL" id="FJVC01000092">
    <property type="protein sequence ID" value="CZT42401.1"/>
    <property type="molecule type" value="Genomic_DNA"/>
</dbReference>
<name>A0A1E1LZW5_RHYSE</name>